<proteinExistence type="predicted"/>
<evidence type="ECO:0000259" key="7">
    <source>
        <dbReference type="PROSITE" id="PS50850"/>
    </source>
</evidence>
<keyword evidence="9" id="KW-1185">Reference proteome</keyword>
<dbReference type="CDD" id="cd17323">
    <property type="entry name" value="MFS_Tpo1_MDR_like"/>
    <property type="match status" value="1"/>
</dbReference>
<dbReference type="PROSITE" id="PS50850">
    <property type="entry name" value="MFS"/>
    <property type="match status" value="1"/>
</dbReference>
<feature type="transmembrane region" description="Helical" evidence="6">
    <location>
        <begin position="443"/>
        <end position="463"/>
    </location>
</feature>
<gene>
    <name evidence="8" type="ORF">N7456_000315</name>
</gene>
<feature type="transmembrane region" description="Helical" evidence="6">
    <location>
        <begin position="404"/>
        <end position="423"/>
    </location>
</feature>
<organism evidence="8 9">
    <name type="scientific">Penicillium angulare</name>
    <dbReference type="NCBI Taxonomy" id="116970"/>
    <lineage>
        <taxon>Eukaryota</taxon>
        <taxon>Fungi</taxon>
        <taxon>Dikarya</taxon>
        <taxon>Ascomycota</taxon>
        <taxon>Pezizomycotina</taxon>
        <taxon>Eurotiomycetes</taxon>
        <taxon>Eurotiomycetidae</taxon>
        <taxon>Eurotiales</taxon>
        <taxon>Aspergillaceae</taxon>
        <taxon>Penicillium</taxon>
    </lineage>
</organism>
<feature type="transmembrane region" description="Helical" evidence="6">
    <location>
        <begin position="564"/>
        <end position="586"/>
    </location>
</feature>
<dbReference type="SUPFAM" id="SSF103473">
    <property type="entry name" value="MFS general substrate transporter"/>
    <property type="match status" value="1"/>
</dbReference>
<dbReference type="EMBL" id="JAPQKH010000001">
    <property type="protein sequence ID" value="KAJ5115967.1"/>
    <property type="molecule type" value="Genomic_DNA"/>
</dbReference>
<comment type="subcellular location">
    <subcellularLocation>
        <location evidence="1">Membrane</location>
        <topology evidence="1">Multi-pass membrane protein</topology>
    </subcellularLocation>
</comment>
<name>A0A9W9KQT5_9EURO</name>
<keyword evidence="2 6" id="KW-0812">Transmembrane</keyword>
<evidence type="ECO:0000313" key="8">
    <source>
        <dbReference type="EMBL" id="KAJ5115967.1"/>
    </source>
</evidence>
<feature type="transmembrane region" description="Helical" evidence="6">
    <location>
        <begin position="237"/>
        <end position="257"/>
    </location>
</feature>
<feature type="transmembrane region" description="Helical" evidence="6">
    <location>
        <begin position="297"/>
        <end position="318"/>
    </location>
</feature>
<evidence type="ECO:0000313" key="9">
    <source>
        <dbReference type="Proteomes" id="UP001149165"/>
    </source>
</evidence>
<feature type="transmembrane region" description="Helical" evidence="6">
    <location>
        <begin position="500"/>
        <end position="519"/>
    </location>
</feature>
<feature type="compositionally biased region" description="Low complexity" evidence="5">
    <location>
        <begin position="60"/>
        <end position="72"/>
    </location>
</feature>
<dbReference type="Gene3D" id="1.20.1250.20">
    <property type="entry name" value="MFS general substrate transporter like domains"/>
    <property type="match status" value="1"/>
</dbReference>
<evidence type="ECO:0000256" key="1">
    <source>
        <dbReference type="ARBA" id="ARBA00004141"/>
    </source>
</evidence>
<dbReference type="AlphaFoldDB" id="A0A9W9KQT5"/>
<dbReference type="PANTHER" id="PTHR23502">
    <property type="entry name" value="MAJOR FACILITATOR SUPERFAMILY"/>
    <property type="match status" value="1"/>
</dbReference>
<feature type="region of interest" description="Disordered" evidence="5">
    <location>
        <begin position="29"/>
        <end position="97"/>
    </location>
</feature>
<protein>
    <recommendedName>
        <fullName evidence="7">Major facilitator superfamily (MFS) profile domain-containing protein</fullName>
    </recommendedName>
</protein>
<comment type="caution">
    <text evidence="8">The sequence shown here is derived from an EMBL/GenBank/DDBJ whole genome shotgun (WGS) entry which is preliminary data.</text>
</comment>
<accession>A0A9W9KQT5</accession>
<feature type="transmembrane region" description="Helical" evidence="6">
    <location>
        <begin position="592"/>
        <end position="613"/>
    </location>
</feature>
<dbReference type="PANTHER" id="PTHR23502:SF47">
    <property type="entry name" value="MAJOR FACILITATOR SUPERFAMILY (MFS) PROFILE DOMAIN-CONTAINING PROTEIN-RELATED"/>
    <property type="match status" value="1"/>
</dbReference>
<keyword evidence="3 6" id="KW-1133">Transmembrane helix</keyword>
<keyword evidence="4 6" id="KW-0472">Membrane</keyword>
<dbReference type="InterPro" id="IPR036259">
    <property type="entry name" value="MFS_trans_sf"/>
</dbReference>
<feature type="transmembrane region" description="Helical" evidence="6">
    <location>
        <begin position="263"/>
        <end position="285"/>
    </location>
</feature>
<reference evidence="8" key="2">
    <citation type="journal article" date="2023" name="IMA Fungus">
        <title>Comparative genomic study of the Penicillium genus elucidates a diverse pangenome and 15 lateral gene transfer events.</title>
        <authorList>
            <person name="Petersen C."/>
            <person name="Sorensen T."/>
            <person name="Nielsen M.R."/>
            <person name="Sondergaard T.E."/>
            <person name="Sorensen J.L."/>
            <person name="Fitzpatrick D.A."/>
            <person name="Frisvad J.C."/>
            <person name="Nielsen K.L."/>
        </authorList>
    </citation>
    <scope>NUCLEOTIDE SEQUENCE</scope>
    <source>
        <strain evidence="8">IBT 30069</strain>
    </source>
</reference>
<dbReference type="Pfam" id="PF07690">
    <property type="entry name" value="MFS_1"/>
    <property type="match status" value="1"/>
</dbReference>
<evidence type="ECO:0000256" key="4">
    <source>
        <dbReference type="ARBA" id="ARBA00023136"/>
    </source>
</evidence>
<dbReference type="InterPro" id="IPR011701">
    <property type="entry name" value="MFS"/>
</dbReference>
<evidence type="ECO:0000256" key="6">
    <source>
        <dbReference type="SAM" id="Phobius"/>
    </source>
</evidence>
<dbReference type="GO" id="GO:0022857">
    <property type="term" value="F:transmembrane transporter activity"/>
    <property type="evidence" value="ECO:0007669"/>
    <property type="project" value="InterPro"/>
</dbReference>
<feature type="transmembrane region" description="Helical" evidence="6">
    <location>
        <begin position="152"/>
        <end position="171"/>
    </location>
</feature>
<evidence type="ECO:0000256" key="5">
    <source>
        <dbReference type="SAM" id="MobiDB-lite"/>
    </source>
</evidence>
<evidence type="ECO:0000256" key="2">
    <source>
        <dbReference type="ARBA" id="ARBA00022692"/>
    </source>
</evidence>
<dbReference type="InterPro" id="IPR020846">
    <property type="entry name" value="MFS_dom"/>
</dbReference>
<feature type="transmembrane region" description="Helical" evidence="6">
    <location>
        <begin position="531"/>
        <end position="552"/>
    </location>
</feature>
<evidence type="ECO:0000256" key="3">
    <source>
        <dbReference type="ARBA" id="ARBA00022989"/>
    </source>
</evidence>
<feature type="domain" description="Major facilitator superfamily (MFS) profile" evidence="7">
    <location>
        <begin position="154"/>
        <end position="617"/>
    </location>
</feature>
<dbReference type="OrthoDB" id="3936150at2759"/>
<reference evidence="8" key="1">
    <citation type="submission" date="2022-11" db="EMBL/GenBank/DDBJ databases">
        <authorList>
            <person name="Petersen C."/>
        </authorList>
    </citation>
    <scope>NUCLEOTIDE SEQUENCE</scope>
    <source>
        <strain evidence="8">IBT 30069</strain>
    </source>
</reference>
<feature type="transmembrane region" description="Helical" evidence="6">
    <location>
        <begin position="330"/>
        <end position="347"/>
    </location>
</feature>
<feature type="transmembrane region" description="Helical" evidence="6">
    <location>
        <begin position="206"/>
        <end position="225"/>
    </location>
</feature>
<sequence>MQSYLQYRRLGDAVSRQLADFSVDDYEKEQALYHQQQQHQPDGSSAPSQGQGFEGQNETSGSSSDSESGYESAKTDLGSKPAQDTATAGSNGFLAKSHTRKSEKTAIAYSLPGVTVRDIDDASDLPSRVFIVAWDGVNDPQHPRNWSTPARLWATFNVSLLAFIVTAASSINSGILPQNNAAYGVGDVVGSLVDGKSYPFYLLPRYQALTFTGLYLIGFALGSLFSGPLSEIMGRNLVYAGSLIIFMIFVMGAALAPNIGAQLAFRFLSGFFGCPPLTCAGGTIADLWNPLEKTFAFPFYAFISFGGPVLGPVIASYMGQTGVLSWRWSAWIILIGSGAVFFLIVLFQPETYAPLLLQWKGKQLRKITADKRFRSEMDLQKIALFTRIGGAMKRQFLITIHEPIILLISLYMTVLYIVLFTFFDGYTYIFTDTYNLSQGITNIIWVAMYIGISISALLVLPIYSKTKKDFTAAAKAVNNSDPSIDSHALDNVPTQPEIRLWFAIVGAPFIPISLFWMGWTDYSSVSMWSPIIASAAFGLGTICVFISSYMYVIDSYDIYAASALGFMTVSRYLAAGGMTVVGMPFYKNMGVHWTLTILGCISALMVPVPYVFYKFGPVIRRWSKYAVTNEVAV</sequence>
<dbReference type="Proteomes" id="UP001149165">
    <property type="component" value="Unassembled WGS sequence"/>
</dbReference>
<dbReference type="GO" id="GO:0005886">
    <property type="term" value="C:plasma membrane"/>
    <property type="evidence" value="ECO:0007669"/>
    <property type="project" value="TreeGrafter"/>
</dbReference>
<feature type="compositionally biased region" description="Polar residues" evidence="5">
    <location>
        <begin position="41"/>
        <end position="59"/>
    </location>
</feature>